<organism evidence="2 3">
    <name type="scientific">Phaeovibrio sulfidiphilus</name>
    <dbReference type="NCBI Taxonomy" id="1220600"/>
    <lineage>
        <taxon>Bacteria</taxon>
        <taxon>Pseudomonadati</taxon>
        <taxon>Pseudomonadota</taxon>
        <taxon>Alphaproteobacteria</taxon>
        <taxon>Rhodospirillales</taxon>
        <taxon>Rhodospirillaceae</taxon>
        <taxon>Phaeovibrio</taxon>
    </lineage>
</organism>
<dbReference type="PANTHER" id="PTHR48079:SF6">
    <property type="entry name" value="NAD(P)-BINDING DOMAIN-CONTAINING PROTEIN-RELATED"/>
    <property type="match status" value="1"/>
</dbReference>
<sequence length="335" mass="36091">MKKIFVAGASGFTGREIAAHLAGHPEFSVVAGLHTTPLSEDLAKKVTTAPFNLQDASTLEAPLKGVDTVVFCAAGSRAVSVNGAQALLTAARNQGVRRFIYLGCTSYYGLTGGTVHEAAPPKHDDHTIEAREKAEVESLCRAAAGSSMSVVILRAAQVLSHGGISSWGKVLTQRLRARKWGRIGIAGEGTANILDIRDLAAAVEAAILRDEAAGKTYNVNGPEQITWNAFFDKYNQAMEFPYTRDMKMEMIGFRVLGAGPLKAVSDTIPLFRSKAREALLGAPSFYELDLYRLKAVYPTEAITRDLGWTPSVPLHKSIADAATWARNNKTAWMSL</sequence>
<keyword evidence="3" id="KW-1185">Reference proteome</keyword>
<comment type="caution">
    <text evidence="2">The sequence shown here is derived from an EMBL/GenBank/DDBJ whole genome shotgun (WGS) entry which is preliminary data.</text>
</comment>
<dbReference type="AlphaFoldDB" id="A0A8J7CDG8"/>
<dbReference type="EMBL" id="JACZHT010000003">
    <property type="protein sequence ID" value="MBE1237009.1"/>
    <property type="molecule type" value="Genomic_DNA"/>
</dbReference>
<gene>
    <name evidence="2" type="ORF">IHV25_05035</name>
</gene>
<dbReference type="InterPro" id="IPR051783">
    <property type="entry name" value="NAD(P)-dependent_oxidoreduct"/>
</dbReference>
<name>A0A8J7CDG8_9PROT</name>
<feature type="domain" description="NAD-dependent epimerase/dehydratase" evidence="1">
    <location>
        <begin position="4"/>
        <end position="219"/>
    </location>
</feature>
<evidence type="ECO:0000313" key="3">
    <source>
        <dbReference type="Proteomes" id="UP000631034"/>
    </source>
</evidence>
<reference evidence="2" key="1">
    <citation type="submission" date="2020-10" db="EMBL/GenBank/DDBJ databases">
        <title>Genome sequence of the unusual species of purple photosynthetic bacteria, Phaeovibrio sulfidiphilus DSM 23193, type strain.</title>
        <authorList>
            <person name="Kyndt J.A."/>
            <person name="Meyer T.E."/>
        </authorList>
    </citation>
    <scope>NUCLEOTIDE SEQUENCE</scope>
    <source>
        <strain evidence="2">DSM 23193</strain>
    </source>
</reference>
<dbReference type="InterPro" id="IPR036291">
    <property type="entry name" value="NAD(P)-bd_dom_sf"/>
</dbReference>
<evidence type="ECO:0000313" key="2">
    <source>
        <dbReference type="EMBL" id="MBE1237009.1"/>
    </source>
</evidence>
<evidence type="ECO:0000259" key="1">
    <source>
        <dbReference type="Pfam" id="PF01370"/>
    </source>
</evidence>
<dbReference type="Pfam" id="PF01370">
    <property type="entry name" value="Epimerase"/>
    <property type="match status" value="1"/>
</dbReference>
<dbReference type="RefSeq" id="WP_192534021.1">
    <property type="nucleotide sequence ID" value="NZ_JACZHT010000003.1"/>
</dbReference>
<dbReference type="GO" id="GO:0005737">
    <property type="term" value="C:cytoplasm"/>
    <property type="evidence" value="ECO:0007669"/>
    <property type="project" value="TreeGrafter"/>
</dbReference>
<dbReference type="PANTHER" id="PTHR48079">
    <property type="entry name" value="PROTEIN YEEZ"/>
    <property type="match status" value="1"/>
</dbReference>
<dbReference type="Gene3D" id="3.40.50.720">
    <property type="entry name" value="NAD(P)-binding Rossmann-like Domain"/>
    <property type="match status" value="1"/>
</dbReference>
<accession>A0A8J7CDG8</accession>
<dbReference type="SUPFAM" id="SSF51735">
    <property type="entry name" value="NAD(P)-binding Rossmann-fold domains"/>
    <property type="match status" value="1"/>
</dbReference>
<proteinExistence type="predicted"/>
<dbReference type="GO" id="GO:0004029">
    <property type="term" value="F:aldehyde dehydrogenase (NAD+) activity"/>
    <property type="evidence" value="ECO:0007669"/>
    <property type="project" value="TreeGrafter"/>
</dbReference>
<dbReference type="InterPro" id="IPR001509">
    <property type="entry name" value="Epimerase_deHydtase"/>
</dbReference>
<protein>
    <submittedName>
        <fullName evidence="2">NAD(P)-dependent oxidoreductase</fullName>
    </submittedName>
</protein>
<dbReference type="Proteomes" id="UP000631034">
    <property type="component" value="Unassembled WGS sequence"/>
</dbReference>